<feature type="compositionally biased region" description="Low complexity" evidence="1">
    <location>
        <begin position="241"/>
        <end position="250"/>
    </location>
</feature>
<feature type="transmembrane region" description="Helical" evidence="2">
    <location>
        <begin position="667"/>
        <end position="685"/>
    </location>
</feature>
<keyword evidence="2" id="KW-0472">Membrane</keyword>
<evidence type="ECO:0000313" key="4">
    <source>
        <dbReference type="EMBL" id="CAG2011084.1"/>
    </source>
</evidence>
<proteinExistence type="predicted"/>
<feature type="compositionally biased region" description="Polar residues" evidence="1">
    <location>
        <begin position="312"/>
        <end position="328"/>
    </location>
</feature>
<dbReference type="Proteomes" id="UP000746612">
    <property type="component" value="Unassembled WGS sequence"/>
</dbReference>
<comment type="caution">
    <text evidence="4">The sequence shown here is derived from an EMBL/GenBank/DDBJ whole genome shotgun (WGS) entry which is preliminary data.</text>
</comment>
<keyword evidence="3" id="KW-0732">Signal</keyword>
<feature type="compositionally biased region" description="Polar residues" evidence="1">
    <location>
        <begin position="503"/>
        <end position="524"/>
    </location>
</feature>
<reference evidence="4" key="1">
    <citation type="submission" date="2021-03" db="EMBL/GenBank/DDBJ databases">
        <authorList>
            <person name="Alouane T."/>
            <person name="Langin T."/>
            <person name="Bonhomme L."/>
        </authorList>
    </citation>
    <scope>NUCLEOTIDE SEQUENCE</scope>
    <source>
        <strain evidence="4">MDC_Fg202</strain>
    </source>
</reference>
<evidence type="ECO:0000313" key="5">
    <source>
        <dbReference type="Proteomes" id="UP000746612"/>
    </source>
</evidence>
<feature type="region of interest" description="Disordered" evidence="1">
    <location>
        <begin position="312"/>
        <end position="380"/>
    </location>
</feature>
<protein>
    <recommendedName>
        <fullName evidence="6">Apple domain-containing protein</fullName>
    </recommendedName>
</protein>
<feature type="region of interest" description="Disordered" evidence="1">
    <location>
        <begin position="121"/>
        <end position="250"/>
    </location>
</feature>
<feature type="compositionally biased region" description="Low complexity" evidence="1">
    <location>
        <begin position="169"/>
        <end position="204"/>
    </location>
</feature>
<evidence type="ECO:0000256" key="3">
    <source>
        <dbReference type="SAM" id="SignalP"/>
    </source>
</evidence>
<feature type="compositionally biased region" description="Low complexity" evidence="1">
    <location>
        <begin position="329"/>
        <end position="380"/>
    </location>
</feature>
<feature type="transmembrane region" description="Helical" evidence="2">
    <location>
        <begin position="730"/>
        <end position="748"/>
    </location>
</feature>
<gene>
    <name evidence="4" type="ORF">MDCFG202_LOCUS601799</name>
</gene>
<keyword evidence="2" id="KW-1133">Transmembrane helix</keyword>
<feature type="compositionally biased region" description="Polar residues" evidence="1">
    <location>
        <begin position="155"/>
        <end position="168"/>
    </location>
</feature>
<sequence length="822" mass="86505">MKLSKQLGAILALNLSLAPSVLASATCSQLSGSIYTGRNGNSFDILCDSSTINGNIFAYYSDGDEFQDCVDRCDAVSICVIALYLAGSGDCALINSYQGTRSFNGNDIAIKRAATTETTSSAKSISSNAASTSAETSSIEATSTVTSTTEPSSTDGSSTEVLSTDINDSSTETSSIEATSTLASSTETSSTTETLTTEPSSTASFSTEVLSTKGEDSSTDISSNGAESTGALSTEPSSIGAVSTSVEVTSESASTSEAFTIVTTTTNLHYTSTASIETSTDDCDDETSTIETSAAEVTSTATASNILSTTLSNDSLGAPTTTLQTGERSTSAFSETSAFTSSASSLTTTENHNSVSTSLSNSVTGETPSTLPPFSSTTTTETHATYTQVTFSSWSSLETTKHGSKTRSVSDITTMTTESASRLTTLYPTSDCVWTVYLTMVEYVTCSTGVVPETAITTRYVTATNHGESYRPPVVVLPSGCIGGYQVDASGHSYPVTLPTKGSYGNSTDQGYSQPSARPTSGSSGKPHLGHENYNPHIPAQTLESNGDYRPEYIDGHPSVPESTQGSHAEYHEDTSSQLSAAGYDSPESNKHGPQKTEGLATTTAISAYKSGAPANLPVSSAIHHGQAGISSTFAIMSTATKDMYRPSASEAPSTPVIASGASRHQGIVWTVIAVAFMALGVYYLHPKLAEVRISVVTRIIQLATDPQAMKVRRSSQAGLVMTPNSIRTTFLNVPICTLRSTLCLVSWNGPMVGCQEDHIFLGIIGNMMSMLGAYFTSDIILKIIMEKNQMYCICQLWNSQPVNRKFHYLCLLKAWDYGDRQ</sequence>
<dbReference type="EMBL" id="CAJPIJ010000269">
    <property type="protein sequence ID" value="CAG2011084.1"/>
    <property type="molecule type" value="Genomic_DNA"/>
</dbReference>
<organism evidence="4 5">
    <name type="scientific">Gibberella zeae</name>
    <name type="common">Wheat head blight fungus</name>
    <name type="synonym">Fusarium graminearum</name>
    <dbReference type="NCBI Taxonomy" id="5518"/>
    <lineage>
        <taxon>Eukaryota</taxon>
        <taxon>Fungi</taxon>
        <taxon>Dikarya</taxon>
        <taxon>Ascomycota</taxon>
        <taxon>Pezizomycotina</taxon>
        <taxon>Sordariomycetes</taxon>
        <taxon>Hypocreomycetidae</taxon>
        <taxon>Hypocreales</taxon>
        <taxon>Nectriaceae</taxon>
        <taxon>Fusarium</taxon>
    </lineage>
</organism>
<feature type="compositionally biased region" description="Polar residues" evidence="1">
    <location>
        <begin position="219"/>
        <end position="237"/>
    </location>
</feature>
<evidence type="ECO:0000256" key="2">
    <source>
        <dbReference type="SAM" id="Phobius"/>
    </source>
</evidence>
<feature type="chain" id="PRO_5040440886" description="Apple domain-containing protein" evidence="3">
    <location>
        <begin position="24"/>
        <end position="822"/>
    </location>
</feature>
<keyword evidence="2" id="KW-0812">Transmembrane</keyword>
<feature type="compositionally biased region" description="Low complexity" evidence="1">
    <location>
        <begin position="121"/>
        <end position="154"/>
    </location>
</feature>
<evidence type="ECO:0008006" key="6">
    <source>
        <dbReference type="Google" id="ProtNLM"/>
    </source>
</evidence>
<feature type="signal peptide" evidence="3">
    <location>
        <begin position="1"/>
        <end position="23"/>
    </location>
</feature>
<name>A0A9N8RRM5_GIBZA</name>
<feature type="transmembrane region" description="Helical" evidence="2">
    <location>
        <begin position="760"/>
        <end position="782"/>
    </location>
</feature>
<evidence type="ECO:0000256" key="1">
    <source>
        <dbReference type="SAM" id="MobiDB-lite"/>
    </source>
</evidence>
<accession>A0A9N8RRM5</accession>
<feature type="region of interest" description="Disordered" evidence="1">
    <location>
        <begin position="500"/>
        <end position="598"/>
    </location>
</feature>
<dbReference type="AlphaFoldDB" id="A0A9N8RRM5"/>